<dbReference type="PROSITE" id="PS50294">
    <property type="entry name" value="WD_REPEATS_REGION"/>
    <property type="match status" value="2"/>
</dbReference>
<dbReference type="InterPro" id="IPR001680">
    <property type="entry name" value="WD40_rpt"/>
</dbReference>
<feature type="compositionally biased region" description="Acidic residues" evidence="6">
    <location>
        <begin position="51"/>
        <end position="64"/>
    </location>
</feature>
<dbReference type="Pfam" id="PF00400">
    <property type="entry name" value="WD40"/>
    <property type="match status" value="3"/>
</dbReference>
<dbReference type="EMBL" id="BRYB01001239">
    <property type="protein sequence ID" value="GMI21339.1"/>
    <property type="molecule type" value="Genomic_DNA"/>
</dbReference>
<name>A0ABQ6M7Y8_9STRA</name>
<feature type="region of interest" description="Disordered" evidence="6">
    <location>
        <begin position="254"/>
        <end position="287"/>
    </location>
</feature>
<comment type="caution">
    <text evidence="8">The sequence shown here is derived from an EMBL/GenBank/DDBJ whole genome shotgun (WGS) entry which is preliminary data.</text>
</comment>
<dbReference type="InterPro" id="IPR036322">
    <property type="entry name" value="WD40_repeat_dom_sf"/>
</dbReference>
<evidence type="ECO:0000256" key="5">
    <source>
        <dbReference type="PROSITE-ProRule" id="PRU00221"/>
    </source>
</evidence>
<feature type="region of interest" description="Disordered" evidence="6">
    <location>
        <begin position="51"/>
        <end position="73"/>
    </location>
</feature>
<keyword evidence="9" id="KW-1185">Reference proteome</keyword>
<evidence type="ECO:0000259" key="7">
    <source>
        <dbReference type="Pfam" id="PF08154"/>
    </source>
</evidence>
<feature type="compositionally biased region" description="Low complexity" evidence="6">
    <location>
        <begin position="254"/>
        <end position="263"/>
    </location>
</feature>
<dbReference type="SUPFAM" id="SSF50978">
    <property type="entry name" value="WD40 repeat-like"/>
    <property type="match status" value="2"/>
</dbReference>
<evidence type="ECO:0000256" key="6">
    <source>
        <dbReference type="SAM" id="MobiDB-lite"/>
    </source>
</evidence>
<dbReference type="InterPro" id="IPR019775">
    <property type="entry name" value="WD40_repeat_CS"/>
</dbReference>
<keyword evidence="3" id="KW-0677">Repeat</keyword>
<evidence type="ECO:0000256" key="2">
    <source>
        <dbReference type="ARBA" id="ARBA00022574"/>
    </source>
</evidence>
<dbReference type="InterPro" id="IPR020472">
    <property type="entry name" value="WD40_PAC1"/>
</dbReference>
<comment type="subcellular location">
    <subcellularLocation>
        <location evidence="1">Nucleus</location>
        <location evidence="1">Nucleolus</location>
    </subcellularLocation>
</comment>
<dbReference type="PROSITE" id="PS00678">
    <property type="entry name" value="WD_REPEATS_1"/>
    <property type="match status" value="2"/>
</dbReference>
<accession>A0ABQ6M7Y8</accession>
<dbReference type="PROSITE" id="PS50082">
    <property type="entry name" value="WD_REPEATS_2"/>
    <property type="match status" value="3"/>
</dbReference>
<feature type="domain" description="NLE" evidence="7">
    <location>
        <begin position="12"/>
        <end position="94"/>
    </location>
</feature>
<dbReference type="PANTHER" id="PTHR19848:SF8">
    <property type="entry name" value="F-BOX AND WD REPEAT DOMAIN CONTAINING 7"/>
    <property type="match status" value="1"/>
</dbReference>
<dbReference type="PRINTS" id="PR00320">
    <property type="entry name" value="GPROTEINBRPT"/>
</dbReference>
<dbReference type="Proteomes" id="UP001165060">
    <property type="component" value="Unassembled WGS sequence"/>
</dbReference>
<gene>
    <name evidence="8" type="ORF">TeGR_g12495</name>
</gene>
<proteinExistence type="predicted"/>
<evidence type="ECO:0000256" key="4">
    <source>
        <dbReference type="ARBA" id="ARBA00023242"/>
    </source>
</evidence>
<reference evidence="8 9" key="1">
    <citation type="journal article" date="2023" name="Commun. Biol.">
        <title>Genome analysis of Parmales, the sister group of diatoms, reveals the evolutionary specialization of diatoms from phago-mixotrophs to photoautotrophs.</title>
        <authorList>
            <person name="Ban H."/>
            <person name="Sato S."/>
            <person name="Yoshikawa S."/>
            <person name="Yamada K."/>
            <person name="Nakamura Y."/>
            <person name="Ichinomiya M."/>
            <person name="Sato N."/>
            <person name="Blanc-Mathieu R."/>
            <person name="Endo H."/>
            <person name="Kuwata A."/>
            <person name="Ogata H."/>
        </authorList>
    </citation>
    <scope>NUCLEOTIDE SEQUENCE [LARGE SCALE GENOMIC DNA]</scope>
</reference>
<dbReference type="PANTHER" id="PTHR19848">
    <property type="entry name" value="WD40 REPEAT PROTEIN"/>
    <property type="match status" value="1"/>
</dbReference>
<feature type="compositionally biased region" description="Low complexity" evidence="6">
    <location>
        <begin position="275"/>
        <end position="287"/>
    </location>
</feature>
<dbReference type="SMART" id="SM00320">
    <property type="entry name" value="WD40"/>
    <property type="match status" value="6"/>
</dbReference>
<evidence type="ECO:0000313" key="9">
    <source>
        <dbReference type="Proteomes" id="UP001165060"/>
    </source>
</evidence>
<dbReference type="Pfam" id="PF08154">
    <property type="entry name" value="NLE"/>
    <property type="match status" value="1"/>
</dbReference>
<dbReference type="InterPro" id="IPR012972">
    <property type="entry name" value="NLE"/>
</dbReference>
<organism evidence="8 9">
    <name type="scientific">Tetraparma gracilis</name>
    <dbReference type="NCBI Taxonomy" id="2962635"/>
    <lineage>
        <taxon>Eukaryota</taxon>
        <taxon>Sar</taxon>
        <taxon>Stramenopiles</taxon>
        <taxon>Ochrophyta</taxon>
        <taxon>Bolidophyceae</taxon>
        <taxon>Parmales</taxon>
        <taxon>Triparmaceae</taxon>
        <taxon>Tetraparma</taxon>
    </lineage>
</organism>
<dbReference type="Gene3D" id="2.130.10.10">
    <property type="entry name" value="YVTN repeat-like/Quinoprotein amine dehydrogenase"/>
    <property type="match status" value="3"/>
</dbReference>
<keyword evidence="4" id="KW-0539">Nucleus</keyword>
<sequence>MEDSEPASHKLRITLVSVDPRYAVPASDMAVPASIRPSGLNKLANYLVSGDDESGSDSGSDDESGSNSAKKPSSSVAFDFMVNNKFLRTTLAGFVRVHNLSSESVITVHFLPKLSKPSADQTPPQVLPDWVSGLAVSGAFVFSSCYDGSVRAHDPASLAVVAALPCHAGAAKTLAYDPALSLLASGGHDHVVLVTSVSAKGKLAAAARLEADERRSVTALAFQPGVAGGKAVLAAGDFDGCLSLFSLDPSTFESATSSSSSSSSKKRPAPPPSASGPSSSTPSLHTSPISSLHFSASPASSSLLFSASHDCSVRVWDTATSNPVQQLNGSRVVSCMARSEQNDILATGHPDAHIKLWDVRQGKTAAGGVSTADSTLQVSHRAYVSGVSWDPERPHNLSSCSYDGTVKTWDVRCSLPLHTVRAQAKGDEAKGLAVCYGHGALYAAGSDCEVKRFGVAADTN</sequence>
<protein>
    <recommendedName>
        <fullName evidence="7">NLE domain-containing protein</fullName>
    </recommendedName>
</protein>
<dbReference type="InterPro" id="IPR015943">
    <property type="entry name" value="WD40/YVTN_repeat-like_dom_sf"/>
</dbReference>
<evidence type="ECO:0000256" key="1">
    <source>
        <dbReference type="ARBA" id="ARBA00004604"/>
    </source>
</evidence>
<feature type="repeat" description="WD" evidence="5">
    <location>
        <begin position="377"/>
        <end position="419"/>
    </location>
</feature>
<evidence type="ECO:0000313" key="8">
    <source>
        <dbReference type="EMBL" id="GMI21339.1"/>
    </source>
</evidence>
<evidence type="ECO:0000256" key="3">
    <source>
        <dbReference type="ARBA" id="ARBA00022737"/>
    </source>
</evidence>
<keyword evidence="2 5" id="KW-0853">WD repeat</keyword>
<feature type="repeat" description="WD" evidence="5">
    <location>
        <begin position="282"/>
        <end position="326"/>
    </location>
</feature>
<feature type="repeat" description="WD" evidence="5">
    <location>
        <begin position="333"/>
        <end position="367"/>
    </location>
</feature>